<proteinExistence type="predicted"/>
<gene>
    <name evidence="2" type="ORF">LAQU0_S14e02850g</name>
</gene>
<dbReference type="EMBL" id="LN890536">
    <property type="protein sequence ID" value="CUS24218.1"/>
    <property type="molecule type" value="Genomic_DNA"/>
</dbReference>
<accession>A0A0P1KWB4</accession>
<evidence type="ECO:0000313" key="3">
    <source>
        <dbReference type="Proteomes" id="UP000236544"/>
    </source>
</evidence>
<feature type="region of interest" description="Disordered" evidence="1">
    <location>
        <begin position="122"/>
        <end position="173"/>
    </location>
</feature>
<evidence type="ECO:0000313" key="2">
    <source>
        <dbReference type="EMBL" id="CUS24218.1"/>
    </source>
</evidence>
<dbReference type="Proteomes" id="UP000236544">
    <property type="component" value="Unassembled WGS sequence"/>
</dbReference>
<dbReference type="AlphaFoldDB" id="A0A0P1KWB4"/>
<organism evidence="2 3">
    <name type="scientific">Lachancea quebecensis</name>
    <dbReference type="NCBI Taxonomy" id="1654605"/>
    <lineage>
        <taxon>Eukaryota</taxon>
        <taxon>Fungi</taxon>
        <taxon>Dikarya</taxon>
        <taxon>Ascomycota</taxon>
        <taxon>Saccharomycotina</taxon>
        <taxon>Saccharomycetes</taxon>
        <taxon>Saccharomycetales</taxon>
        <taxon>Saccharomycetaceae</taxon>
        <taxon>Lachancea</taxon>
    </lineage>
</organism>
<name>A0A0P1KWB4_9SACH</name>
<reference evidence="3" key="1">
    <citation type="submission" date="2015-10" db="EMBL/GenBank/DDBJ databases">
        <authorList>
            <person name="Devillers H."/>
        </authorList>
    </citation>
    <scope>NUCLEOTIDE SEQUENCE [LARGE SCALE GENOMIC DNA]</scope>
</reference>
<evidence type="ECO:0000256" key="1">
    <source>
        <dbReference type="SAM" id="MobiDB-lite"/>
    </source>
</evidence>
<sequence length="305" mass="34413">MSLGKPDALKEHLKELSYLLAKNRLQEQHGNSSVISGENELTQKAATGENTIADHAVILSETVGHEKRPLSQSLELSLNSQQRKYYRPSYRDTQLEIYDLPVTEAVVEDFFQLEGQFHNDTENPLLYLDPESQQAGNSRSGRSASVQMSQTLSGNASSDIGRRQNHYNRVSPPVLNSEDNNLFKFEPVNTNLFVTTSNFRSAEPLEKRALKNIIRPCVDIVALEISNDSWDTLRSFSGSLIDIIGAMLKNSPASERRKLSREFLDSLFIECKVIPQDCNINDIFYMCSEFLCAEDLSELEIALFK</sequence>
<feature type="compositionally biased region" description="Polar residues" evidence="1">
    <location>
        <begin position="131"/>
        <end position="158"/>
    </location>
</feature>
<keyword evidence="3" id="KW-1185">Reference proteome</keyword>
<protein>
    <submittedName>
        <fullName evidence="2">LAQU0S14e02850g1_1</fullName>
    </submittedName>
</protein>
<dbReference type="OrthoDB" id="10467838at2759"/>